<protein>
    <recommendedName>
        <fullName evidence="3">Ribose import permease protein RbsC</fullName>
    </recommendedName>
</protein>
<keyword evidence="1" id="KW-0472">Membrane</keyword>
<organism evidence="2">
    <name type="scientific">bioreactor metagenome</name>
    <dbReference type="NCBI Taxonomy" id="1076179"/>
    <lineage>
        <taxon>unclassified sequences</taxon>
        <taxon>metagenomes</taxon>
        <taxon>ecological metagenomes</taxon>
    </lineage>
</organism>
<comment type="caution">
    <text evidence="2">The sequence shown here is derived from an EMBL/GenBank/DDBJ whole genome shotgun (WGS) entry which is preliminary data.</text>
</comment>
<reference evidence="2" key="1">
    <citation type="submission" date="2019-08" db="EMBL/GenBank/DDBJ databases">
        <authorList>
            <person name="Kucharzyk K."/>
            <person name="Murdoch R.W."/>
            <person name="Higgins S."/>
            <person name="Loffler F."/>
        </authorList>
    </citation>
    <scope>NUCLEOTIDE SEQUENCE</scope>
</reference>
<evidence type="ECO:0008006" key="3">
    <source>
        <dbReference type="Google" id="ProtNLM"/>
    </source>
</evidence>
<keyword evidence="1" id="KW-0812">Transmembrane</keyword>
<gene>
    <name evidence="2" type="ORF">SDC9_177345</name>
</gene>
<accession>A0A645GSR5</accession>
<feature type="transmembrane region" description="Helical" evidence="1">
    <location>
        <begin position="7"/>
        <end position="28"/>
    </location>
</feature>
<proteinExistence type="predicted"/>
<dbReference type="AlphaFoldDB" id="A0A645GSR5"/>
<feature type="transmembrane region" description="Helical" evidence="1">
    <location>
        <begin position="34"/>
        <end position="52"/>
    </location>
</feature>
<evidence type="ECO:0000256" key="1">
    <source>
        <dbReference type="SAM" id="Phobius"/>
    </source>
</evidence>
<evidence type="ECO:0000313" key="2">
    <source>
        <dbReference type="EMBL" id="MPN29891.1"/>
    </source>
</evidence>
<name>A0A645GSR5_9ZZZZ</name>
<sequence>MSGGEGSVVGILIGAAIMGVIKNAFILLNFKANWQTITIGFLIILATGLDCITKKYKATKASVTVSPEQK</sequence>
<keyword evidence="1" id="KW-1133">Transmembrane helix</keyword>
<dbReference type="EMBL" id="VSSQ01080787">
    <property type="protein sequence ID" value="MPN29891.1"/>
    <property type="molecule type" value="Genomic_DNA"/>
</dbReference>